<dbReference type="PANTHER" id="PTHR43709">
    <property type="entry name" value="ACONITATE ISOMERASE-RELATED"/>
    <property type="match status" value="1"/>
</dbReference>
<dbReference type="AlphaFoldDB" id="A0A5N8XWV0"/>
<protein>
    <submittedName>
        <fullName evidence="3">PrpF, AcnD-accessory</fullName>
    </submittedName>
</protein>
<dbReference type="Pfam" id="PF04303">
    <property type="entry name" value="PrpF"/>
    <property type="match status" value="1"/>
</dbReference>
<sequence>MHTPATLVRGGTSKCWLFNQVDVPAGRGELEKLLVSAYGAADPVELDGVGGATPTTSKAAVVSASPEPGVDVDYLFAQVGIGTGSVEWTSNCGNCATGVALYAVAKGMVAITGDRTRVVMRNTNTGAVLEGLVDTTGGVVHHFGRQTVPGTRAGGVAVGLTFRDPAGGTTGLLLPTGQAAQDLPVAAAEPVRVSMVDAGAPVVLIDALGAGRTGAEPLERMGTDVPWLRTVRHTAAPLMGLLKPGEEPGDAVPKVGLVGPPVPYTTTLGEQIAAEDYDISVRMLSMNAPHPAIGLTSAVAVAAAGLVEGSVVCRTAGGPTEEWLRLGTPAGIVAVRCTDVGDGLPRRVTVQRAARLLADARIYVPETGRTPVPASGRTQAA</sequence>
<comment type="caution">
    <text evidence="3">The sequence shown here is derived from an EMBL/GenBank/DDBJ whole genome shotgun (WGS) entry which is preliminary data.</text>
</comment>
<dbReference type="RefSeq" id="WP_322726419.1">
    <property type="nucleotide sequence ID" value="NZ_VJZC01000654.1"/>
</dbReference>
<comment type="similarity">
    <text evidence="1">Belongs to the PrpF family.</text>
</comment>
<evidence type="ECO:0000313" key="3">
    <source>
        <dbReference type="EMBL" id="MPY63854.1"/>
    </source>
</evidence>
<dbReference type="PANTHER" id="PTHR43709:SF2">
    <property type="entry name" value="DUF453 DOMAIN PROTEIN (AFU_ORTHOLOGUE AFUA_6G00360)"/>
    <property type="match status" value="1"/>
</dbReference>
<evidence type="ECO:0000313" key="4">
    <source>
        <dbReference type="Proteomes" id="UP000400924"/>
    </source>
</evidence>
<proteinExistence type="inferred from homology"/>
<keyword evidence="4" id="KW-1185">Reference proteome</keyword>
<dbReference type="InterPro" id="IPR007400">
    <property type="entry name" value="PrpF-like"/>
</dbReference>
<reference evidence="3 4" key="1">
    <citation type="submission" date="2019-07" db="EMBL/GenBank/DDBJ databases">
        <title>New species of Amycolatopsis and Streptomyces.</title>
        <authorList>
            <person name="Duangmal K."/>
            <person name="Teo W.F.A."/>
            <person name="Lipun K."/>
        </authorList>
    </citation>
    <scope>NUCLEOTIDE SEQUENCE [LARGE SCALE GENOMIC DNA]</scope>
    <source>
        <strain evidence="3 4">NBRC 106415</strain>
    </source>
</reference>
<accession>A0A5N8XWV0</accession>
<dbReference type="EMBL" id="VJZC01000654">
    <property type="protein sequence ID" value="MPY63854.1"/>
    <property type="molecule type" value="Genomic_DNA"/>
</dbReference>
<name>A0A5N8XWV0_9ACTN</name>
<evidence type="ECO:0000256" key="1">
    <source>
        <dbReference type="ARBA" id="ARBA00007673"/>
    </source>
</evidence>
<gene>
    <name evidence="3" type="ORF">FNH08_43860</name>
</gene>
<keyword evidence="2" id="KW-0413">Isomerase</keyword>
<dbReference type="Proteomes" id="UP000400924">
    <property type="component" value="Unassembled WGS sequence"/>
</dbReference>
<dbReference type="GO" id="GO:0016853">
    <property type="term" value="F:isomerase activity"/>
    <property type="evidence" value="ECO:0007669"/>
    <property type="project" value="UniProtKB-KW"/>
</dbReference>
<dbReference type="Gene3D" id="3.10.310.10">
    <property type="entry name" value="Diaminopimelate Epimerase, Chain A, domain 1"/>
    <property type="match status" value="2"/>
</dbReference>
<evidence type="ECO:0000256" key="2">
    <source>
        <dbReference type="ARBA" id="ARBA00023235"/>
    </source>
</evidence>
<organism evidence="3 4">
    <name type="scientific">Streptomyces spongiae</name>
    <dbReference type="NCBI Taxonomy" id="565072"/>
    <lineage>
        <taxon>Bacteria</taxon>
        <taxon>Bacillati</taxon>
        <taxon>Actinomycetota</taxon>
        <taxon>Actinomycetes</taxon>
        <taxon>Kitasatosporales</taxon>
        <taxon>Streptomycetaceae</taxon>
        <taxon>Streptomyces</taxon>
    </lineage>
</organism>
<dbReference type="SUPFAM" id="SSF54506">
    <property type="entry name" value="Diaminopimelate epimerase-like"/>
    <property type="match status" value="2"/>
</dbReference>